<organism evidence="1 2">
    <name type="scientific">Phyllostomus discolor</name>
    <name type="common">pale spear-nosed bat</name>
    <dbReference type="NCBI Taxonomy" id="89673"/>
    <lineage>
        <taxon>Eukaryota</taxon>
        <taxon>Metazoa</taxon>
        <taxon>Chordata</taxon>
        <taxon>Craniata</taxon>
        <taxon>Vertebrata</taxon>
        <taxon>Euteleostomi</taxon>
        <taxon>Mammalia</taxon>
        <taxon>Eutheria</taxon>
        <taxon>Laurasiatheria</taxon>
        <taxon>Chiroptera</taxon>
        <taxon>Yangochiroptera</taxon>
        <taxon>Phyllostomidae</taxon>
        <taxon>Phyllostominae</taxon>
        <taxon>Phyllostomus</taxon>
    </lineage>
</organism>
<comment type="caution">
    <text evidence="1">The sequence shown here is derived from an EMBL/GenBank/DDBJ whole genome shotgun (WGS) entry which is preliminary data.</text>
</comment>
<dbReference type="GO" id="GO:0046975">
    <property type="term" value="F:histone H3K36 methyltransferase activity"/>
    <property type="evidence" value="ECO:0007669"/>
    <property type="project" value="TreeGrafter"/>
</dbReference>
<dbReference type="GO" id="GO:0044547">
    <property type="term" value="F:DNA topoisomerase binding"/>
    <property type="evidence" value="ECO:0007669"/>
    <property type="project" value="TreeGrafter"/>
</dbReference>
<dbReference type="Proteomes" id="UP000664940">
    <property type="component" value="Unassembled WGS sequence"/>
</dbReference>
<evidence type="ECO:0000313" key="1">
    <source>
        <dbReference type="EMBL" id="KAF6099802.1"/>
    </source>
</evidence>
<reference evidence="1 2" key="1">
    <citation type="journal article" date="2020" name="Nature">
        <title>Six reference-quality genomes reveal evolution of bat adaptations.</title>
        <authorList>
            <person name="Jebb D."/>
            <person name="Huang Z."/>
            <person name="Pippel M."/>
            <person name="Hughes G.M."/>
            <person name="Lavrichenko K."/>
            <person name="Devanna P."/>
            <person name="Winkler S."/>
            <person name="Jermiin L.S."/>
            <person name="Skirmuntt E.C."/>
            <person name="Katzourakis A."/>
            <person name="Burkitt-Gray L."/>
            <person name="Ray D.A."/>
            <person name="Sullivan K.A.M."/>
            <person name="Roscito J.G."/>
            <person name="Kirilenko B.M."/>
            <person name="Davalos L.M."/>
            <person name="Corthals A.P."/>
            <person name="Power M.L."/>
            <person name="Jones G."/>
            <person name="Ransome R.D."/>
            <person name="Dechmann D.K.N."/>
            <person name="Locatelli A.G."/>
            <person name="Puechmaille S.J."/>
            <person name="Fedrigo O."/>
            <person name="Jarvis E.D."/>
            <person name="Hiller M."/>
            <person name="Vernes S.C."/>
            <person name="Myers E.W."/>
            <person name="Teeling E.C."/>
        </authorList>
    </citation>
    <scope>NUCLEOTIDE SEQUENCE [LARGE SCALE GENOMIC DNA]</scope>
    <source>
        <strain evidence="1">Bat1K_MPI-CBG_1</strain>
    </source>
</reference>
<dbReference type="GO" id="GO:0000014">
    <property type="term" value="F:single-stranded DNA endodeoxyribonuclease activity"/>
    <property type="evidence" value="ECO:0007669"/>
    <property type="project" value="TreeGrafter"/>
</dbReference>
<dbReference type="GO" id="GO:0015074">
    <property type="term" value="P:DNA integration"/>
    <property type="evidence" value="ECO:0007669"/>
    <property type="project" value="TreeGrafter"/>
</dbReference>
<dbReference type="GO" id="GO:0042800">
    <property type="term" value="F:histone H3K4 methyltransferase activity"/>
    <property type="evidence" value="ECO:0007669"/>
    <property type="project" value="TreeGrafter"/>
</dbReference>
<dbReference type="PANTHER" id="PTHR46060">
    <property type="entry name" value="MARINER MOS1 TRANSPOSASE-LIKE PROTEIN"/>
    <property type="match status" value="1"/>
</dbReference>
<dbReference type="GO" id="GO:0003697">
    <property type="term" value="F:single-stranded DNA binding"/>
    <property type="evidence" value="ECO:0007669"/>
    <property type="project" value="TreeGrafter"/>
</dbReference>
<dbReference type="GO" id="GO:0000793">
    <property type="term" value="C:condensed chromosome"/>
    <property type="evidence" value="ECO:0007669"/>
    <property type="project" value="TreeGrafter"/>
</dbReference>
<evidence type="ECO:0008006" key="3">
    <source>
        <dbReference type="Google" id="ProtNLM"/>
    </source>
</evidence>
<dbReference type="GO" id="GO:0005634">
    <property type="term" value="C:nucleus"/>
    <property type="evidence" value="ECO:0007669"/>
    <property type="project" value="TreeGrafter"/>
</dbReference>
<sequence>MSKMVCKVLCWRFPWSGRPVEVDSDQINTLIENNQHSNKQEIANILKISKSSVENYLYELGYVNCFDIWVPYKLSEENLLHHVSTCDSLLKCNGNVPFLKQIVMKSGYFTIMWNERDRGASEMSHHQPHQRPIFVKEGDVVCVVGLEGSPLQISYEPLPEN</sequence>
<dbReference type="GO" id="GO:0044774">
    <property type="term" value="P:mitotic DNA integrity checkpoint signaling"/>
    <property type="evidence" value="ECO:0007669"/>
    <property type="project" value="TreeGrafter"/>
</dbReference>
<dbReference type="AlphaFoldDB" id="A0A834E380"/>
<proteinExistence type="predicted"/>
<name>A0A834E380_9CHIR</name>
<dbReference type="GO" id="GO:0006303">
    <property type="term" value="P:double-strand break repair via nonhomologous end joining"/>
    <property type="evidence" value="ECO:0007669"/>
    <property type="project" value="TreeGrafter"/>
</dbReference>
<dbReference type="EMBL" id="JABVXQ010000007">
    <property type="protein sequence ID" value="KAF6099802.1"/>
    <property type="molecule type" value="Genomic_DNA"/>
</dbReference>
<dbReference type="GO" id="GO:0035861">
    <property type="term" value="C:site of double-strand break"/>
    <property type="evidence" value="ECO:0007669"/>
    <property type="project" value="TreeGrafter"/>
</dbReference>
<dbReference type="InterPro" id="IPR052709">
    <property type="entry name" value="Transposase-MT_Hybrid"/>
</dbReference>
<gene>
    <name evidence="1" type="ORF">HJG60_011534</name>
</gene>
<protein>
    <recommendedName>
        <fullName evidence="3">Histone-lysine N-methyltransferase SETMAR-like</fullName>
    </recommendedName>
</protein>
<dbReference type="GO" id="GO:0003690">
    <property type="term" value="F:double-stranded DNA binding"/>
    <property type="evidence" value="ECO:0007669"/>
    <property type="project" value="TreeGrafter"/>
</dbReference>
<evidence type="ECO:0000313" key="2">
    <source>
        <dbReference type="Proteomes" id="UP000664940"/>
    </source>
</evidence>
<dbReference type="GO" id="GO:0031297">
    <property type="term" value="P:replication fork processing"/>
    <property type="evidence" value="ECO:0007669"/>
    <property type="project" value="TreeGrafter"/>
</dbReference>
<dbReference type="PANTHER" id="PTHR46060:SF2">
    <property type="entry name" value="HISTONE-LYSINE N-METHYLTRANSFERASE SETMAR"/>
    <property type="match status" value="1"/>
</dbReference>
<accession>A0A834E380</accession>
<dbReference type="GO" id="GO:0000729">
    <property type="term" value="P:DNA double-strand break processing"/>
    <property type="evidence" value="ECO:0007669"/>
    <property type="project" value="TreeGrafter"/>
</dbReference>